<dbReference type="RefSeq" id="WP_212571065.1">
    <property type="nucleotide sequence ID" value="NZ_CP073084.1"/>
</dbReference>
<organism evidence="2 3">
    <name type="scientific">Streptococcus oriscaviae</name>
    <dbReference type="NCBI Taxonomy" id="2781599"/>
    <lineage>
        <taxon>Bacteria</taxon>
        <taxon>Bacillati</taxon>
        <taxon>Bacillota</taxon>
        <taxon>Bacilli</taxon>
        <taxon>Lactobacillales</taxon>
        <taxon>Streptococcaceae</taxon>
        <taxon>Streptococcus</taxon>
    </lineage>
</organism>
<keyword evidence="1" id="KW-0472">Membrane</keyword>
<sequence>MNIAAKEFLGTGIEWANAALSSLAKNHGGPEQLIADIYENGYNDGYWDGYSNAMEDQKMNQIGALGVAAIAGFALGGIIVYFHKKSKSSKAQLEQQKHENARLKAENYAKEILLQQDEGLVTKIDGNIVTVDFKKKA</sequence>
<evidence type="ECO:0000313" key="2">
    <source>
        <dbReference type="EMBL" id="QUE54434.1"/>
    </source>
</evidence>
<proteinExistence type="predicted"/>
<gene>
    <name evidence="2" type="ORF">INT76_00600</name>
</gene>
<dbReference type="EMBL" id="CP073084">
    <property type="protein sequence ID" value="QUE54434.1"/>
    <property type="molecule type" value="Genomic_DNA"/>
</dbReference>
<reference evidence="2 3" key="1">
    <citation type="submission" date="2021-04" db="EMBL/GenBank/DDBJ databases">
        <title>Complete genome sequence of a novel Streptococcus species.</title>
        <authorList>
            <person name="Teng J.L.L."/>
        </authorList>
    </citation>
    <scope>NUCLEOTIDE SEQUENCE [LARGE SCALE GENOMIC DNA]</scope>
    <source>
        <strain evidence="2 3">HKU75</strain>
    </source>
</reference>
<evidence type="ECO:0000256" key="1">
    <source>
        <dbReference type="SAM" id="Phobius"/>
    </source>
</evidence>
<evidence type="ECO:0000313" key="3">
    <source>
        <dbReference type="Proteomes" id="UP000677616"/>
    </source>
</evidence>
<feature type="transmembrane region" description="Helical" evidence="1">
    <location>
        <begin position="62"/>
        <end position="82"/>
    </location>
</feature>
<keyword evidence="1" id="KW-1133">Transmembrane helix</keyword>
<dbReference type="Proteomes" id="UP000677616">
    <property type="component" value="Chromosome"/>
</dbReference>
<name>A0ABX7YM79_9STRE</name>
<keyword evidence="1" id="KW-0812">Transmembrane</keyword>
<keyword evidence="3" id="KW-1185">Reference proteome</keyword>
<accession>A0ABX7YM79</accession>
<protein>
    <submittedName>
        <fullName evidence="2">Uncharacterized protein</fullName>
    </submittedName>
</protein>